<reference evidence="1" key="1">
    <citation type="submission" date="2015-06" db="UniProtKB">
        <authorList>
            <consortium name="EnsemblPlants"/>
        </authorList>
    </citation>
    <scope>IDENTIFICATION</scope>
</reference>
<name>N1R1B4_AEGTA</name>
<accession>N1R1B4</accession>
<dbReference type="EnsemblPlants" id="EMT16163">
    <property type="protein sequence ID" value="EMT16163"/>
    <property type="gene ID" value="F775_00909"/>
</dbReference>
<protein>
    <submittedName>
        <fullName evidence="1">Uncharacterized protein</fullName>
    </submittedName>
</protein>
<dbReference type="AlphaFoldDB" id="N1R1B4"/>
<evidence type="ECO:0000313" key="1">
    <source>
        <dbReference type="EnsemblPlants" id="EMT16163"/>
    </source>
</evidence>
<organism evidence="1">
    <name type="scientific">Aegilops tauschii</name>
    <name type="common">Tausch's goatgrass</name>
    <name type="synonym">Aegilops squarrosa</name>
    <dbReference type="NCBI Taxonomy" id="37682"/>
    <lineage>
        <taxon>Eukaryota</taxon>
        <taxon>Viridiplantae</taxon>
        <taxon>Streptophyta</taxon>
        <taxon>Embryophyta</taxon>
        <taxon>Tracheophyta</taxon>
        <taxon>Spermatophyta</taxon>
        <taxon>Magnoliopsida</taxon>
        <taxon>Liliopsida</taxon>
        <taxon>Poales</taxon>
        <taxon>Poaceae</taxon>
        <taxon>BOP clade</taxon>
        <taxon>Pooideae</taxon>
        <taxon>Triticodae</taxon>
        <taxon>Triticeae</taxon>
        <taxon>Triticinae</taxon>
        <taxon>Aegilops</taxon>
    </lineage>
</organism>
<proteinExistence type="predicted"/>
<sequence length="117" mass="13167">MENGFSTNWILRGKWWWGENYFPRDFKTKGPQEVSTMKVIVLVTMAMLLINSCPCIRSRNIEGNAMQVNDMRKLTSSSVDGRITPPDEGIHHVCPRGIYPCQGMFHSSMEGTEGGGN</sequence>